<dbReference type="RefSeq" id="WP_322776260.1">
    <property type="nucleotide sequence ID" value="NZ_JARJFB010000013.1"/>
</dbReference>
<evidence type="ECO:0000256" key="1">
    <source>
        <dbReference type="SAM" id="Phobius"/>
    </source>
</evidence>
<evidence type="ECO:0000313" key="3">
    <source>
        <dbReference type="Proteomes" id="UP001291687"/>
    </source>
</evidence>
<sequence>MSNARVINTKSIIYVIKTIYAILLLIVACSNNVYAGVGGFYKGEDRYRGFYWFEDQKTGLQNRDSFQFRYPTPDEAQTGVEARKKEMDDARAQMVELGFREDTPPHILRQAIVKYKKLEARMHDGAIRLVHASEMANFTNPEIADVTEFPTNVYANKIKRVAENRDKIEIVKEFAKKFDLLLFASPDCAYCKAFTPVITNFAKEHGFTLETASLNSSEGKIAQGLGINAVPTLVAVAKDGKRLFELSRGLSSLSELESNVVLAKNLNDEQGKKFNKSRR</sequence>
<dbReference type="Proteomes" id="UP001291687">
    <property type="component" value="Unassembled WGS sequence"/>
</dbReference>
<dbReference type="Gene3D" id="3.40.30.10">
    <property type="entry name" value="Glutaredoxin"/>
    <property type="match status" value="1"/>
</dbReference>
<keyword evidence="3" id="KW-1185">Reference proteome</keyword>
<accession>A0ABU5NB00</accession>
<name>A0ABU5NB00_9RICK</name>
<dbReference type="EMBL" id="JARJFB010000013">
    <property type="protein sequence ID" value="MEA0970358.1"/>
    <property type="molecule type" value="Genomic_DNA"/>
</dbReference>
<keyword evidence="1" id="KW-0812">Transmembrane</keyword>
<reference evidence="2 3" key="1">
    <citation type="submission" date="2023-03" db="EMBL/GenBank/DDBJ databases">
        <title>Host association and intracellularity evolved multiple times independently in the Rickettsiales.</title>
        <authorList>
            <person name="Castelli M."/>
            <person name="Nardi T."/>
            <person name="Gammuto L."/>
            <person name="Bellinzona G."/>
            <person name="Sabaneyeva E."/>
            <person name="Potekhin A."/>
            <person name="Serra V."/>
            <person name="Petroni G."/>
            <person name="Sassera D."/>
        </authorList>
    </citation>
    <scope>NUCLEOTIDE SEQUENCE [LARGE SCALE GENOMIC DNA]</scope>
    <source>
        <strain evidence="2 3">Sr 2-6</strain>
    </source>
</reference>
<comment type="caution">
    <text evidence="2">The sequence shown here is derived from an EMBL/GenBank/DDBJ whole genome shotgun (WGS) entry which is preliminary data.</text>
</comment>
<dbReference type="CDD" id="cd02947">
    <property type="entry name" value="TRX_family"/>
    <property type="match status" value="1"/>
</dbReference>
<keyword evidence="1" id="KW-1133">Transmembrane helix</keyword>
<proteinExistence type="predicted"/>
<dbReference type="SUPFAM" id="SSF52833">
    <property type="entry name" value="Thioredoxin-like"/>
    <property type="match status" value="1"/>
</dbReference>
<protein>
    <submittedName>
        <fullName evidence="2">TraF-like protein</fullName>
    </submittedName>
</protein>
<dbReference type="Pfam" id="PF13728">
    <property type="entry name" value="TraF"/>
    <property type="match status" value="1"/>
</dbReference>
<keyword evidence="1" id="KW-0472">Membrane</keyword>
<organism evidence="2 3">
    <name type="scientific">Candidatus Megaera venefica</name>
    <dbReference type="NCBI Taxonomy" id="2055910"/>
    <lineage>
        <taxon>Bacteria</taxon>
        <taxon>Pseudomonadati</taxon>
        <taxon>Pseudomonadota</taxon>
        <taxon>Alphaproteobacteria</taxon>
        <taxon>Rickettsiales</taxon>
        <taxon>Rickettsiaceae</taxon>
        <taxon>Candidatus Megaera</taxon>
    </lineage>
</organism>
<feature type="transmembrane region" description="Helical" evidence="1">
    <location>
        <begin position="12"/>
        <end position="34"/>
    </location>
</feature>
<dbReference type="InterPro" id="IPR039555">
    <property type="entry name" value="TraF/TrbB"/>
</dbReference>
<evidence type="ECO:0000313" key="2">
    <source>
        <dbReference type="EMBL" id="MEA0970358.1"/>
    </source>
</evidence>
<gene>
    <name evidence="2" type="ORF">Megvenef_00317</name>
</gene>
<dbReference type="InterPro" id="IPR036249">
    <property type="entry name" value="Thioredoxin-like_sf"/>
</dbReference>
<dbReference type="PROSITE" id="PS51257">
    <property type="entry name" value="PROKAR_LIPOPROTEIN"/>
    <property type="match status" value="1"/>
</dbReference>